<dbReference type="EMBL" id="RJJD01000013">
    <property type="protein sequence ID" value="RNI24128.1"/>
    <property type="molecule type" value="Genomic_DNA"/>
</dbReference>
<dbReference type="Proteomes" id="UP000272117">
    <property type="component" value="Unassembled WGS sequence"/>
</dbReference>
<evidence type="ECO:0000313" key="1">
    <source>
        <dbReference type="EMBL" id="RNI24128.1"/>
    </source>
</evidence>
<sequence length="82" mass="9322">MNVFPEPLLYGIPFDSSFFSWSASALHLARCSRNQSGNRPCRPCGTCFHPWPCAEREERWKADEATKANLRHQQAAKTDSLP</sequence>
<organism evidence="1 2">
    <name type="scientific">Rufibacter latericius</name>
    <dbReference type="NCBI Taxonomy" id="2487040"/>
    <lineage>
        <taxon>Bacteria</taxon>
        <taxon>Pseudomonadati</taxon>
        <taxon>Bacteroidota</taxon>
        <taxon>Cytophagia</taxon>
        <taxon>Cytophagales</taxon>
        <taxon>Hymenobacteraceae</taxon>
        <taxon>Rufibacter</taxon>
    </lineage>
</organism>
<accession>A0A3M9MHI5</accession>
<keyword evidence="2" id="KW-1185">Reference proteome</keyword>
<dbReference type="AlphaFoldDB" id="A0A3M9MHI5"/>
<proteinExistence type="predicted"/>
<name>A0A3M9MHI5_9BACT</name>
<comment type="caution">
    <text evidence="1">The sequence shown here is derived from an EMBL/GenBank/DDBJ whole genome shotgun (WGS) entry which is preliminary data.</text>
</comment>
<protein>
    <submittedName>
        <fullName evidence="1">Uncharacterized protein</fullName>
    </submittedName>
</protein>
<gene>
    <name evidence="1" type="ORF">EFB08_17290</name>
</gene>
<reference evidence="1 2" key="1">
    <citation type="submission" date="2018-11" db="EMBL/GenBank/DDBJ databases">
        <title>Rufibacter latericius sp. nov., isolated from water in Baiyang Lake.</title>
        <authorList>
            <person name="Yang Y."/>
        </authorList>
    </citation>
    <scope>NUCLEOTIDE SEQUENCE [LARGE SCALE GENOMIC DNA]</scope>
    <source>
        <strain evidence="1 2">R-22-1c-1</strain>
    </source>
</reference>
<evidence type="ECO:0000313" key="2">
    <source>
        <dbReference type="Proteomes" id="UP000272117"/>
    </source>
</evidence>